<dbReference type="InterPro" id="IPR023404">
    <property type="entry name" value="rSAM_horseshoe"/>
</dbReference>
<keyword evidence="2" id="KW-0479">Metal-binding</keyword>
<keyword evidence="2" id="KW-0963">Cytoplasm</keyword>
<accession>A0ABU7RIK4</accession>
<dbReference type="CDD" id="cd01335">
    <property type="entry name" value="Radical_SAM"/>
    <property type="match status" value="1"/>
</dbReference>
<dbReference type="InterPro" id="IPR034505">
    <property type="entry name" value="Coproporphyrinogen-III_oxidase"/>
</dbReference>
<evidence type="ECO:0000313" key="4">
    <source>
        <dbReference type="EMBL" id="MEE6187818.1"/>
    </source>
</evidence>
<dbReference type="Proteomes" id="UP001357452">
    <property type="component" value="Unassembled WGS sequence"/>
</dbReference>
<comment type="caution">
    <text evidence="4">The sequence shown here is derived from an EMBL/GenBank/DDBJ whole genome shotgun (WGS) entry which is preliminary data.</text>
</comment>
<keyword evidence="5" id="KW-1185">Reference proteome</keyword>
<comment type="similarity">
    <text evidence="1">Belongs to the anaerobic coproporphyrinogen-III oxidase family. HemW subfamily.</text>
</comment>
<gene>
    <name evidence="4" type="primary">hemW</name>
    <name evidence="4" type="ORF">V2H41_11100</name>
</gene>
<dbReference type="RefSeq" id="WP_330975225.1">
    <property type="nucleotide sequence ID" value="NZ_JAZGLY010000006.1"/>
</dbReference>
<protein>
    <recommendedName>
        <fullName evidence="2">Heme chaperone HemW</fullName>
    </recommendedName>
</protein>
<dbReference type="SMART" id="SM00729">
    <property type="entry name" value="Elp3"/>
    <property type="match status" value="1"/>
</dbReference>
<keyword evidence="2" id="KW-0004">4Fe-4S</keyword>
<keyword evidence="2" id="KW-0349">Heme</keyword>
<name>A0ABU7RIK4_9BACT</name>
<dbReference type="Pfam" id="PF04055">
    <property type="entry name" value="Radical_SAM"/>
    <property type="match status" value="1"/>
</dbReference>
<keyword evidence="2" id="KW-0411">Iron-sulfur</keyword>
<reference evidence="4 5" key="1">
    <citation type="submission" date="2024-01" db="EMBL/GenBank/DDBJ databases">
        <title>Niabella digestum sp. nov., isolated from waste digestion system.</title>
        <authorList>
            <person name="Zhang L."/>
        </authorList>
    </citation>
    <scope>NUCLEOTIDE SEQUENCE [LARGE SCALE GENOMIC DNA]</scope>
    <source>
        <strain evidence="4 5">A18</strain>
    </source>
</reference>
<dbReference type="SFLD" id="SFLDG01065">
    <property type="entry name" value="anaerobic_coproporphyrinogen-I"/>
    <property type="match status" value="1"/>
</dbReference>
<evidence type="ECO:0000313" key="5">
    <source>
        <dbReference type="Proteomes" id="UP001357452"/>
    </source>
</evidence>
<comment type="subcellular location">
    <subcellularLocation>
        <location evidence="2">Cytoplasm</location>
    </subcellularLocation>
</comment>
<dbReference type="PANTHER" id="PTHR13932:SF5">
    <property type="entry name" value="RADICAL S-ADENOSYL METHIONINE DOMAIN-CONTAINING PROTEIN 1, MITOCHONDRIAL"/>
    <property type="match status" value="1"/>
</dbReference>
<organism evidence="4 5">
    <name type="scientific">Niabella digestorum</name>
    <dbReference type="NCBI Taxonomy" id="3117701"/>
    <lineage>
        <taxon>Bacteria</taxon>
        <taxon>Pseudomonadati</taxon>
        <taxon>Bacteroidota</taxon>
        <taxon>Chitinophagia</taxon>
        <taxon>Chitinophagales</taxon>
        <taxon>Chitinophagaceae</taxon>
        <taxon>Niabella</taxon>
    </lineage>
</organism>
<comment type="function">
    <text evidence="2">Probably acts as a heme chaperone, transferring heme to an unknown acceptor. Binds one molecule of heme per monomer, possibly covalently. Binds 1 [4Fe-4S] cluster. The cluster is coordinated with 3 cysteines and an exchangeable S-adenosyl-L-methionine.</text>
</comment>
<dbReference type="SUPFAM" id="SSF102114">
    <property type="entry name" value="Radical SAM enzymes"/>
    <property type="match status" value="1"/>
</dbReference>
<dbReference type="InterPro" id="IPR004559">
    <property type="entry name" value="HemW-like"/>
</dbReference>
<dbReference type="PROSITE" id="PS51918">
    <property type="entry name" value="RADICAL_SAM"/>
    <property type="match status" value="1"/>
</dbReference>
<dbReference type="PANTHER" id="PTHR13932">
    <property type="entry name" value="COPROPORPHYRINIGEN III OXIDASE"/>
    <property type="match status" value="1"/>
</dbReference>
<keyword evidence="2" id="KW-0408">Iron</keyword>
<dbReference type="NCBIfam" id="TIGR00539">
    <property type="entry name" value="hemN_rel"/>
    <property type="match status" value="1"/>
</dbReference>
<dbReference type="SFLD" id="SFLDF00562">
    <property type="entry name" value="HemN-like__clustered_with_heat"/>
    <property type="match status" value="1"/>
</dbReference>
<dbReference type="InterPro" id="IPR010723">
    <property type="entry name" value="HemN_C"/>
</dbReference>
<dbReference type="InterPro" id="IPR006638">
    <property type="entry name" value="Elp3/MiaA/NifB-like_rSAM"/>
</dbReference>
<proteinExistence type="inferred from homology"/>
<evidence type="ECO:0000256" key="2">
    <source>
        <dbReference type="RuleBase" id="RU364116"/>
    </source>
</evidence>
<keyword evidence="2" id="KW-0143">Chaperone</keyword>
<evidence type="ECO:0000259" key="3">
    <source>
        <dbReference type="PROSITE" id="PS51918"/>
    </source>
</evidence>
<dbReference type="Pfam" id="PF06969">
    <property type="entry name" value="HemN_C"/>
    <property type="match status" value="1"/>
</dbReference>
<dbReference type="SFLD" id="SFLDF00288">
    <property type="entry name" value="HemN-like__clustered_with_nucl"/>
    <property type="match status" value="1"/>
</dbReference>
<feature type="domain" description="Radical SAM core" evidence="3">
    <location>
        <begin position="1"/>
        <end position="229"/>
    </location>
</feature>
<dbReference type="SFLD" id="SFLDS00029">
    <property type="entry name" value="Radical_SAM"/>
    <property type="match status" value="1"/>
</dbReference>
<dbReference type="EMBL" id="JAZGLY010000006">
    <property type="protein sequence ID" value="MEE6187818.1"/>
    <property type="molecule type" value="Genomic_DNA"/>
</dbReference>
<sequence length="371" mass="42068">MSGIYIHIPFCKQACHYCNFHFATSLLKKDALVGALQQEIILSATTASRVLHTVYFGGGTPSILPIEDIAAILKTITTIYTIDSDAEITLEANPDDITIEKLAGWKEIGINRLSIGIQSFFEEDLQWMNRTHNAEQAKKALELALQYFDNITIDLIYGTPGLTDAKWKYNVEAAIGYGIPHLSCYALTVEPKTPLEKLIRQHKKDDVNPDMQADQFLLLMDWLDAAGYEHYEISNFAKPGCRSRHNSSYWQGKPYIGIGPSAHSFDGKERRWNVANNQKYIDAIQRGELPFEKEELSPIQKLNEYIMIALRTCDGLDLSRLQEYEKATILKNAQKYLQQHLLSFNENILVLTREGKLYADGIAADLFLDEL</sequence>
<dbReference type="InterPro" id="IPR058240">
    <property type="entry name" value="rSAM_sf"/>
</dbReference>
<evidence type="ECO:0000256" key="1">
    <source>
        <dbReference type="ARBA" id="ARBA00006100"/>
    </source>
</evidence>
<dbReference type="Gene3D" id="3.80.30.20">
    <property type="entry name" value="tm_1862 like domain"/>
    <property type="match status" value="1"/>
</dbReference>
<keyword evidence="2" id="KW-0949">S-adenosyl-L-methionine</keyword>
<dbReference type="InterPro" id="IPR007197">
    <property type="entry name" value="rSAM"/>
</dbReference>